<protein>
    <recommendedName>
        <fullName evidence="6">Retinol dehydrogenase 14</fullName>
    </recommendedName>
</protein>
<comment type="similarity">
    <text evidence="2">Belongs to the short-chain dehydrogenases/reductases (SDR) family.</text>
</comment>
<dbReference type="Gene3D" id="3.40.50.720">
    <property type="entry name" value="NAD(P)-binding Rossmann-like Domain"/>
    <property type="match status" value="1"/>
</dbReference>
<dbReference type="InterPro" id="IPR036291">
    <property type="entry name" value="NAD(P)-bd_dom_sf"/>
</dbReference>
<keyword evidence="3" id="KW-1133">Transmembrane helix</keyword>
<dbReference type="AlphaFoldDB" id="A0A7M7TG91"/>
<dbReference type="RefSeq" id="XP_780799.3">
    <property type="nucleotide sequence ID" value="XM_775706.4"/>
</dbReference>
<keyword evidence="3" id="KW-0472">Membrane</keyword>
<dbReference type="GeneID" id="575294"/>
<dbReference type="Proteomes" id="UP000007110">
    <property type="component" value="Unassembled WGS sequence"/>
</dbReference>
<evidence type="ECO:0000256" key="1">
    <source>
        <dbReference type="ARBA" id="ARBA00023002"/>
    </source>
</evidence>
<evidence type="ECO:0000256" key="2">
    <source>
        <dbReference type="RuleBase" id="RU000363"/>
    </source>
</evidence>
<name>A0A7M7TG91_STRPU</name>
<keyword evidence="3" id="KW-0812">Transmembrane</keyword>
<organism evidence="4 5">
    <name type="scientific">Strongylocentrotus purpuratus</name>
    <name type="common">Purple sea urchin</name>
    <dbReference type="NCBI Taxonomy" id="7668"/>
    <lineage>
        <taxon>Eukaryota</taxon>
        <taxon>Metazoa</taxon>
        <taxon>Echinodermata</taxon>
        <taxon>Eleutherozoa</taxon>
        <taxon>Echinozoa</taxon>
        <taxon>Echinoidea</taxon>
        <taxon>Euechinoidea</taxon>
        <taxon>Echinacea</taxon>
        <taxon>Camarodonta</taxon>
        <taxon>Echinidea</taxon>
        <taxon>Strongylocentrotidae</taxon>
        <taxon>Strongylocentrotus</taxon>
    </lineage>
</organism>
<evidence type="ECO:0000256" key="3">
    <source>
        <dbReference type="SAM" id="Phobius"/>
    </source>
</evidence>
<keyword evidence="1" id="KW-0560">Oxidoreductase</keyword>
<keyword evidence="5" id="KW-1185">Reference proteome</keyword>
<dbReference type="GO" id="GO:0016491">
    <property type="term" value="F:oxidoreductase activity"/>
    <property type="evidence" value="ECO:0007669"/>
    <property type="project" value="UniProtKB-KW"/>
</dbReference>
<dbReference type="PRINTS" id="PR00080">
    <property type="entry name" value="SDRFAMILY"/>
</dbReference>
<evidence type="ECO:0008006" key="6">
    <source>
        <dbReference type="Google" id="ProtNLM"/>
    </source>
</evidence>
<dbReference type="InParanoid" id="A0A7M7TG91"/>
<dbReference type="KEGG" id="spu:575294"/>
<evidence type="ECO:0000313" key="5">
    <source>
        <dbReference type="Proteomes" id="UP000007110"/>
    </source>
</evidence>
<dbReference type="InterPro" id="IPR002347">
    <property type="entry name" value="SDR_fam"/>
</dbReference>
<dbReference type="CDD" id="cd05327">
    <property type="entry name" value="retinol-DH_like_SDR_c_like"/>
    <property type="match status" value="1"/>
</dbReference>
<accession>A0A7M7TG91</accession>
<dbReference type="PRINTS" id="PR00081">
    <property type="entry name" value="GDHRDH"/>
</dbReference>
<dbReference type="PANTHER" id="PTHR43157">
    <property type="entry name" value="PHOSPHATIDYLINOSITOL-GLYCAN BIOSYNTHESIS CLASS F PROTEIN-RELATED"/>
    <property type="match status" value="1"/>
</dbReference>
<dbReference type="EnsemblMetazoa" id="XM_775706">
    <property type="protein sequence ID" value="XP_780799"/>
    <property type="gene ID" value="LOC575294"/>
</dbReference>
<feature type="transmembrane region" description="Helical" evidence="3">
    <location>
        <begin position="6"/>
        <end position="25"/>
    </location>
</feature>
<proteinExistence type="inferred from homology"/>
<dbReference type="PANTHER" id="PTHR43157:SF66">
    <property type="entry name" value="WW DOMAIN-CONTAINING OXIDOREDUCTASE-LIKE PROTEIN"/>
    <property type="match status" value="1"/>
</dbReference>
<reference evidence="5" key="1">
    <citation type="submission" date="2015-02" db="EMBL/GenBank/DDBJ databases">
        <title>Genome sequencing for Strongylocentrotus purpuratus.</title>
        <authorList>
            <person name="Murali S."/>
            <person name="Liu Y."/>
            <person name="Vee V."/>
            <person name="English A."/>
            <person name="Wang M."/>
            <person name="Skinner E."/>
            <person name="Han Y."/>
            <person name="Muzny D.M."/>
            <person name="Worley K.C."/>
            <person name="Gibbs R.A."/>
        </authorList>
    </citation>
    <scope>NUCLEOTIDE SEQUENCE</scope>
</reference>
<dbReference type="Pfam" id="PF00106">
    <property type="entry name" value="adh_short"/>
    <property type="match status" value="1"/>
</dbReference>
<dbReference type="OMA" id="VENCAME"/>
<evidence type="ECO:0000313" key="4">
    <source>
        <dbReference type="EnsemblMetazoa" id="XP_780799"/>
    </source>
</evidence>
<reference evidence="4" key="2">
    <citation type="submission" date="2021-01" db="UniProtKB">
        <authorList>
            <consortium name="EnsemblMetazoa"/>
        </authorList>
    </citation>
    <scope>IDENTIFICATION</scope>
</reference>
<dbReference type="OrthoDB" id="191139at2759"/>
<dbReference type="SUPFAM" id="SSF51735">
    <property type="entry name" value="NAD(P)-binding Rossmann-fold domains"/>
    <property type="match status" value="1"/>
</dbReference>
<sequence>MVFIDNITTIVGVTVFVTLAIRLYIRVTQTFAQVEGCTMEGRTILVTGGSDGIGKATVKLLAAKRARVIIACRNVEKGAATRDEIIAATGYSNISVMKLDLSSLQSIRTFVREFKQEEHRLDVLINNAGILAPAKKTITEDGLELTYATNHFGPFLLTNLLLDLLKKTGPGRIINVSSVVYTMGSIDFDNLCAERSYSSYTIYGHTKLANILFTKELSQRLQGTGITVNCLHPGTVRTALLNYRPHLKVISFIFGSLFWKDPEVGAQTSLYLAVSGEVNGVTGQYFDNCRPVVPSAKARDDGVARKLWEVSEKLTGLAQ</sequence>